<protein>
    <recommendedName>
        <fullName evidence="4">Tyr recombinase domain-containing protein</fullName>
    </recommendedName>
</protein>
<dbReference type="SUPFAM" id="SSF56349">
    <property type="entry name" value="DNA breaking-rejoining enzymes"/>
    <property type="match status" value="1"/>
</dbReference>
<comment type="similarity">
    <text evidence="1">Belongs to the 'phage' integrase family.</text>
</comment>
<sequence>MNPVEGLRVKETKRLPKTFTLEQMVRLLTQPDKKTFAGYRDYIIMIVLMESGMRISECLNLKKEDLVYDGGRITACFLTKTKSRVVQRVELTEFAGKHLAQWLEYFEKNHYRGEWLFPNIFGRGPVTKRTVQQRIAQYGKQIGLQKCSPHMFRHSFAKFFVESCGDIRALQEQLRHADIQTTQIYFQVARKSLRSKVEKHSPAALIRTLGLKLS</sequence>
<evidence type="ECO:0000313" key="6">
    <source>
        <dbReference type="Proteomes" id="UP000197032"/>
    </source>
</evidence>
<dbReference type="RefSeq" id="WP_088553772.1">
    <property type="nucleotide sequence ID" value="NZ_BDGJ01000073.1"/>
</dbReference>
<dbReference type="GO" id="GO:0006310">
    <property type="term" value="P:DNA recombination"/>
    <property type="evidence" value="ECO:0007669"/>
    <property type="project" value="UniProtKB-KW"/>
</dbReference>
<evidence type="ECO:0000256" key="3">
    <source>
        <dbReference type="ARBA" id="ARBA00023172"/>
    </source>
</evidence>
<feature type="domain" description="Tyr recombinase" evidence="4">
    <location>
        <begin position="14"/>
        <end position="198"/>
    </location>
</feature>
<comment type="caution">
    <text evidence="5">The sequence shown here is derived from an EMBL/GenBank/DDBJ whole genome shotgun (WGS) entry which is preliminary data.</text>
</comment>
<dbReference type="GO" id="GO:0015074">
    <property type="term" value="P:DNA integration"/>
    <property type="evidence" value="ECO:0007669"/>
    <property type="project" value="InterPro"/>
</dbReference>
<dbReference type="OrthoDB" id="9785687at2"/>
<organism evidence="5 6">
    <name type="scientific">Calderihabitans maritimus</name>
    <dbReference type="NCBI Taxonomy" id="1246530"/>
    <lineage>
        <taxon>Bacteria</taxon>
        <taxon>Bacillati</taxon>
        <taxon>Bacillota</taxon>
        <taxon>Clostridia</taxon>
        <taxon>Neomoorellales</taxon>
        <taxon>Calderihabitantaceae</taxon>
        <taxon>Calderihabitans</taxon>
    </lineage>
</organism>
<dbReference type="Pfam" id="PF00589">
    <property type="entry name" value="Phage_integrase"/>
    <property type="match status" value="1"/>
</dbReference>
<dbReference type="InterPro" id="IPR011010">
    <property type="entry name" value="DNA_brk_join_enz"/>
</dbReference>
<dbReference type="Proteomes" id="UP000197032">
    <property type="component" value="Unassembled WGS sequence"/>
</dbReference>
<dbReference type="EMBL" id="BDGJ01000073">
    <property type="protein sequence ID" value="GAW92412.1"/>
    <property type="molecule type" value="Genomic_DNA"/>
</dbReference>
<accession>A0A1Z5HSB2</accession>
<dbReference type="GO" id="GO:0003677">
    <property type="term" value="F:DNA binding"/>
    <property type="evidence" value="ECO:0007669"/>
    <property type="project" value="UniProtKB-KW"/>
</dbReference>
<dbReference type="Gene3D" id="1.10.443.10">
    <property type="entry name" value="Intergrase catalytic core"/>
    <property type="match status" value="1"/>
</dbReference>
<keyword evidence="3" id="KW-0233">DNA recombination</keyword>
<dbReference type="InterPro" id="IPR013762">
    <property type="entry name" value="Integrase-like_cat_sf"/>
</dbReference>
<gene>
    <name evidence="5" type="ORF">KKC1_15660</name>
</gene>
<evidence type="ECO:0000256" key="2">
    <source>
        <dbReference type="ARBA" id="ARBA00023125"/>
    </source>
</evidence>
<keyword evidence="6" id="KW-1185">Reference proteome</keyword>
<name>A0A1Z5HSB2_9FIRM</name>
<reference evidence="6" key="1">
    <citation type="journal article" date="2017" name="Appl. Environ. Microbiol.">
        <title>Genomic analysis of Calderihabitans maritimus KKC1, a thermophilic hydrogenogenic carboxydotrophic bacterium isolated from marine sediment.</title>
        <authorList>
            <person name="Omae K."/>
            <person name="Yoneda Y."/>
            <person name="Fukuyama Y."/>
            <person name="Yoshida T."/>
            <person name="Sako Y."/>
        </authorList>
    </citation>
    <scope>NUCLEOTIDE SEQUENCE [LARGE SCALE GENOMIC DNA]</scope>
    <source>
        <strain evidence="6">KKC1</strain>
    </source>
</reference>
<evidence type="ECO:0000259" key="4">
    <source>
        <dbReference type="PROSITE" id="PS51898"/>
    </source>
</evidence>
<evidence type="ECO:0000313" key="5">
    <source>
        <dbReference type="EMBL" id="GAW92412.1"/>
    </source>
</evidence>
<dbReference type="PROSITE" id="PS51898">
    <property type="entry name" value="TYR_RECOMBINASE"/>
    <property type="match status" value="1"/>
</dbReference>
<dbReference type="PANTHER" id="PTHR30349">
    <property type="entry name" value="PHAGE INTEGRASE-RELATED"/>
    <property type="match status" value="1"/>
</dbReference>
<dbReference type="PANTHER" id="PTHR30349:SF41">
    <property type="entry name" value="INTEGRASE_RECOMBINASE PROTEIN MJ0367-RELATED"/>
    <property type="match status" value="1"/>
</dbReference>
<proteinExistence type="inferred from homology"/>
<keyword evidence="2" id="KW-0238">DNA-binding</keyword>
<dbReference type="InterPro" id="IPR050090">
    <property type="entry name" value="Tyrosine_recombinase_XerCD"/>
</dbReference>
<dbReference type="AlphaFoldDB" id="A0A1Z5HSB2"/>
<evidence type="ECO:0000256" key="1">
    <source>
        <dbReference type="ARBA" id="ARBA00008857"/>
    </source>
</evidence>
<dbReference type="InterPro" id="IPR002104">
    <property type="entry name" value="Integrase_catalytic"/>
</dbReference>